<evidence type="ECO:0000259" key="6">
    <source>
        <dbReference type="Pfam" id="PF04542"/>
    </source>
</evidence>
<keyword evidence="5" id="KW-0804">Transcription</keyword>
<protein>
    <submittedName>
        <fullName evidence="8">RNA polymerase sigma factor, sigma-70 family</fullName>
    </submittedName>
</protein>
<gene>
    <name evidence="8" type="ORF">CTER_1374</name>
</gene>
<evidence type="ECO:0000313" key="9">
    <source>
        <dbReference type="Proteomes" id="UP000014155"/>
    </source>
</evidence>
<dbReference type="Pfam" id="PF08281">
    <property type="entry name" value="Sigma70_r4_2"/>
    <property type="match status" value="1"/>
</dbReference>
<keyword evidence="9" id="KW-1185">Reference proteome</keyword>
<dbReference type="GO" id="GO:0003677">
    <property type="term" value="F:DNA binding"/>
    <property type="evidence" value="ECO:0007669"/>
    <property type="project" value="UniProtKB-KW"/>
</dbReference>
<evidence type="ECO:0000256" key="2">
    <source>
        <dbReference type="ARBA" id="ARBA00023015"/>
    </source>
</evidence>
<keyword evidence="3" id="KW-0731">Sigma factor</keyword>
<sequence>MIGLLAAITELEENDRAFVLHLYKNYYCLARKIIFSITHDNKDIEDLINDAFIKLIEKISLIRTFDSCKTTTYVVYTVRSISINYIKHKKVEKKHIFYSDDIDIAVDLSNLENDSGYELVRQEELDLLSDAVSKLPQKKKDLLYFKYVLEMKDEEIAKIFEIAPNSIRQYLTRARRDARKLIQREESYNAK</sequence>
<evidence type="ECO:0000256" key="1">
    <source>
        <dbReference type="ARBA" id="ARBA00010641"/>
    </source>
</evidence>
<dbReference type="GO" id="GO:0016987">
    <property type="term" value="F:sigma factor activity"/>
    <property type="evidence" value="ECO:0007669"/>
    <property type="project" value="UniProtKB-KW"/>
</dbReference>
<comment type="similarity">
    <text evidence="1">Belongs to the sigma-70 factor family. ECF subfamily.</text>
</comment>
<reference evidence="8 9" key="1">
    <citation type="journal article" date="2013" name="Genome Announc.">
        <title>Draft Genome Sequence of the Cellulolytic, Mesophilic, Anaerobic Bacterium Clostridium termitidis Strain CT1112 (DSM 5398).</title>
        <authorList>
            <person name="Lal S."/>
            <person name="Ramachandran U."/>
            <person name="Zhang X."/>
            <person name="Munir R."/>
            <person name="Sparling R."/>
            <person name="Levin D.B."/>
        </authorList>
    </citation>
    <scope>NUCLEOTIDE SEQUENCE [LARGE SCALE GENOMIC DNA]</scope>
    <source>
        <strain evidence="8 9">CT1112</strain>
    </source>
</reference>
<accession>S0FU28</accession>
<dbReference type="InterPro" id="IPR013249">
    <property type="entry name" value="RNA_pol_sigma70_r4_t2"/>
</dbReference>
<proteinExistence type="inferred from homology"/>
<feature type="domain" description="RNA polymerase sigma factor 70 region 4 type 2" evidence="7">
    <location>
        <begin position="126"/>
        <end position="176"/>
    </location>
</feature>
<dbReference type="Gene3D" id="1.10.1740.10">
    <property type="match status" value="1"/>
</dbReference>
<dbReference type="eggNOG" id="COG1595">
    <property type="taxonomic scope" value="Bacteria"/>
</dbReference>
<evidence type="ECO:0000256" key="4">
    <source>
        <dbReference type="ARBA" id="ARBA00023125"/>
    </source>
</evidence>
<dbReference type="SUPFAM" id="SSF88946">
    <property type="entry name" value="Sigma2 domain of RNA polymerase sigma factors"/>
    <property type="match status" value="1"/>
</dbReference>
<dbReference type="Proteomes" id="UP000014155">
    <property type="component" value="Unassembled WGS sequence"/>
</dbReference>
<dbReference type="GO" id="GO:0006352">
    <property type="term" value="P:DNA-templated transcription initiation"/>
    <property type="evidence" value="ECO:0007669"/>
    <property type="project" value="InterPro"/>
</dbReference>
<evidence type="ECO:0000256" key="5">
    <source>
        <dbReference type="ARBA" id="ARBA00023163"/>
    </source>
</evidence>
<dbReference type="PANTHER" id="PTHR43133:SF8">
    <property type="entry name" value="RNA POLYMERASE SIGMA FACTOR HI_1459-RELATED"/>
    <property type="match status" value="1"/>
</dbReference>
<dbReference type="InterPro" id="IPR036388">
    <property type="entry name" value="WH-like_DNA-bd_sf"/>
</dbReference>
<dbReference type="InterPro" id="IPR039425">
    <property type="entry name" value="RNA_pol_sigma-70-like"/>
</dbReference>
<comment type="caution">
    <text evidence="8">The sequence shown here is derived from an EMBL/GenBank/DDBJ whole genome shotgun (WGS) entry which is preliminary data.</text>
</comment>
<dbReference type="STRING" id="1195236.CTER_1374"/>
<organism evidence="8 9">
    <name type="scientific">Ruminiclostridium cellobioparum subsp. termitidis CT1112</name>
    <dbReference type="NCBI Taxonomy" id="1195236"/>
    <lineage>
        <taxon>Bacteria</taxon>
        <taxon>Bacillati</taxon>
        <taxon>Bacillota</taxon>
        <taxon>Clostridia</taxon>
        <taxon>Eubacteriales</taxon>
        <taxon>Oscillospiraceae</taxon>
        <taxon>Ruminiclostridium</taxon>
    </lineage>
</organism>
<keyword evidence="4" id="KW-0238">DNA-binding</keyword>
<dbReference type="InterPro" id="IPR013325">
    <property type="entry name" value="RNA_pol_sigma_r2"/>
</dbReference>
<dbReference type="Gene3D" id="1.10.10.10">
    <property type="entry name" value="Winged helix-like DNA-binding domain superfamily/Winged helix DNA-binding domain"/>
    <property type="match status" value="1"/>
</dbReference>
<dbReference type="AlphaFoldDB" id="S0FU28"/>
<dbReference type="RefSeq" id="WP_004624950.1">
    <property type="nucleotide sequence ID" value="NZ_AORV01000026.1"/>
</dbReference>
<dbReference type="PANTHER" id="PTHR43133">
    <property type="entry name" value="RNA POLYMERASE ECF-TYPE SIGMA FACTO"/>
    <property type="match status" value="1"/>
</dbReference>
<dbReference type="NCBIfam" id="TIGR02937">
    <property type="entry name" value="sigma70-ECF"/>
    <property type="match status" value="1"/>
</dbReference>
<evidence type="ECO:0000259" key="7">
    <source>
        <dbReference type="Pfam" id="PF08281"/>
    </source>
</evidence>
<dbReference type="EMBL" id="AORV01000026">
    <property type="protein sequence ID" value="EMS72689.1"/>
    <property type="molecule type" value="Genomic_DNA"/>
</dbReference>
<dbReference type="Pfam" id="PF04542">
    <property type="entry name" value="Sigma70_r2"/>
    <property type="match status" value="1"/>
</dbReference>
<dbReference type="InterPro" id="IPR013324">
    <property type="entry name" value="RNA_pol_sigma_r3/r4-like"/>
</dbReference>
<dbReference type="SUPFAM" id="SSF88659">
    <property type="entry name" value="Sigma3 and sigma4 domains of RNA polymerase sigma factors"/>
    <property type="match status" value="1"/>
</dbReference>
<dbReference type="InterPro" id="IPR007627">
    <property type="entry name" value="RNA_pol_sigma70_r2"/>
</dbReference>
<keyword evidence="2" id="KW-0805">Transcription regulation</keyword>
<feature type="domain" description="RNA polymerase sigma-70 region 2" evidence="6">
    <location>
        <begin position="22"/>
        <end position="89"/>
    </location>
</feature>
<dbReference type="InterPro" id="IPR014284">
    <property type="entry name" value="RNA_pol_sigma-70_dom"/>
</dbReference>
<evidence type="ECO:0000256" key="3">
    <source>
        <dbReference type="ARBA" id="ARBA00023082"/>
    </source>
</evidence>
<evidence type="ECO:0000313" key="8">
    <source>
        <dbReference type="EMBL" id="EMS72689.1"/>
    </source>
</evidence>
<name>S0FU28_RUMCE</name>
<dbReference type="PATRIC" id="fig|1195236.3.peg.1692"/>